<evidence type="ECO:0000313" key="8">
    <source>
        <dbReference type="EMBL" id="ABY24360.1"/>
    </source>
</evidence>
<evidence type="ECO:0000256" key="6">
    <source>
        <dbReference type="RuleBase" id="RU004466"/>
    </source>
</evidence>
<dbReference type="HOGENOM" id="CLU_014015_2_3_11"/>
<dbReference type="GO" id="GO:0008299">
    <property type="term" value="P:isoprenoid biosynthetic process"/>
    <property type="evidence" value="ECO:0007669"/>
    <property type="project" value="InterPro"/>
</dbReference>
<dbReference type="InterPro" id="IPR033749">
    <property type="entry name" value="Polyprenyl_synt_CS"/>
</dbReference>
<evidence type="ECO:0000256" key="4">
    <source>
        <dbReference type="ARBA" id="ARBA00022723"/>
    </source>
</evidence>
<evidence type="ECO:0000313" key="9">
    <source>
        <dbReference type="Proteomes" id="UP000002007"/>
    </source>
</evidence>
<dbReference type="EC" id="2.5.1.10" evidence="8"/>
<dbReference type="Proteomes" id="UP000002007">
    <property type="component" value="Chromosome"/>
</dbReference>
<gene>
    <name evidence="8" type="ordered locus">RSal33209_2635</name>
</gene>
<dbReference type="PANTHER" id="PTHR12001:SF69">
    <property type="entry name" value="ALL TRANS-POLYPRENYL-DIPHOSPHATE SYNTHASE PDSS1"/>
    <property type="match status" value="1"/>
</dbReference>
<comment type="similarity">
    <text evidence="2 6">Belongs to the FPP/GGPP synthase family.</text>
</comment>
<dbReference type="GO" id="GO:0004337">
    <property type="term" value="F:(2E,6E)-farnesyl diphosphate synthase activity"/>
    <property type="evidence" value="ECO:0007669"/>
    <property type="project" value="UniProtKB-EC"/>
</dbReference>
<accession>A9WRS8</accession>
<dbReference type="KEGG" id="rsa:RSal33209_2635"/>
<comment type="cofactor">
    <cofactor evidence="1">
        <name>Mg(2+)</name>
        <dbReference type="ChEBI" id="CHEBI:18420"/>
    </cofactor>
</comment>
<evidence type="ECO:0000256" key="7">
    <source>
        <dbReference type="SAM" id="MobiDB-lite"/>
    </source>
</evidence>
<dbReference type="EMBL" id="CP000910">
    <property type="protein sequence ID" value="ABY24360.1"/>
    <property type="molecule type" value="Genomic_DNA"/>
</dbReference>
<sequence length="375" mass="39491">MSETASTGTPSNSGNSTWTHAGHGLPDSMEIDPPTSAIAMGIKLPAAFAEIADDPELGPAIYNNLAKVEKQLREAIANSDPLADATSRHLIEAGGKRIRPLLVLLAAHLGDSSRPEVIRAAVVVELTHLATLYHDDVMDSAPFRRGAPTAHEVWGNSVAILTGDLIFARASILVSELGPRALGIQARTFERLCLGQLHETVGPRPDEDPVDHYISVVSDKTGSLVSASGQLGAIFAEVPEPIQDVLVEYGEKVGVAFQLADDVIDVTGLKQVSGKAPGTDLRERVPTLPVLLLRKAASTDPSAAAVLELVDGDLSSDEALAAAVTALREHPVTEESWVVARRWADEAVAALAPLPEGVVKSALANFALAVVNREV</sequence>
<keyword evidence="3 6" id="KW-0808">Transferase</keyword>
<dbReference type="eggNOG" id="COG0142">
    <property type="taxonomic scope" value="Bacteria"/>
</dbReference>
<evidence type="ECO:0000256" key="2">
    <source>
        <dbReference type="ARBA" id="ARBA00006706"/>
    </source>
</evidence>
<dbReference type="CDD" id="cd00685">
    <property type="entry name" value="Trans_IPPS_HT"/>
    <property type="match status" value="1"/>
</dbReference>
<dbReference type="EC" id="2.5.1.1" evidence="8"/>
<keyword evidence="5" id="KW-0460">Magnesium</keyword>
<dbReference type="GO" id="GO:0004311">
    <property type="term" value="F:geranylgeranyl diphosphate synthase activity"/>
    <property type="evidence" value="ECO:0007669"/>
    <property type="project" value="UniProtKB-EC"/>
</dbReference>
<dbReference type="SMR" id="A9WRS8"/>
<evidence type="ECO:0000256" key="1">
    <source>
        <dbReference type="ARBA" id="ARBA00001946"/>
    </source>
</evidence>
<evidence type="ECO:0000256" key="3">
    <source>
        <dbReference type="ARBA" id="ARBA00022679"/>
    </source>
</evidence>
<proteinExistence type="inferred from homology"/>
<dbReference type="STRING" id="288705.RSal33209_2635"/>
<protein>
    <submittedName>
        <fullName evidence="8">Farnesyl pyrophosphate synthetase</fullName>
        <ecNumber evidence="8">2.5.1.1</ecNumber>
        <ecNumber evidence="8">2.5.1.10</ecNumber>
        <ecNumber evidence="8">2.5.1.29</ecNumber>
    </submittedName>
</protein>
<dbReference type="InterPro" id="IPR000092">
    <property type="entry name" value="Polyprenyl_synt"/>
</dbReference>
<dbReference type="AlphaFoldDB" id="A9WRS8"/>
<organism evidence="8 9">
    <name type="scientific">Renibacterium salmoninarum (strain ATCC 33209 / DSM 20767 / JCM 11484 / NBRC 15589 / NCIMB 2235)</name>
    <dbReference type="NCBI Taxonomy" id="288705"/>
    <lineage>
        <taxon>Bacteria</taxon>
        <taxon>Bacillati</taxon>
        <taxon>Actinomycetota</taxon>
        <taxon>Actinomycetes</taxon>
        <taxon>Micrococcales</taxon>
        <taxon>Micrococcaceae</taxon>
        <taxon>Renibacterium</taxon>
    </lineage>
</organism>
<dbReference type="EC" id="2.5.1.29" evidence="8"/>
<dbReference type="GO" id="GO:0004161">
    <property type="term" value="F:dimethylallyltranstransferase activity"/>
    <property type="evidence" value="ECO:0007669"/>
    <property type="project" value="UniProtKB-EC"/>
</dbReference>
<keyword evidence="4" id="KW-0479">Metal-binding</keyword>
<dbReference type="GO" id="GO:0046872">
    <property type="term" value="F:metal ion binding"/>
    <property type="evidence" value="ECO:0007669"/>
    <property type="project" value="UniProtKB-KW"/>
</dbReference>
<dbReference type="PROSITE" id="PS00444">
    <property type="entry name" value="POLYPRENYL_SYNTHASE_2"/>
    <property type="match status" value="1"/>
</dbReference>
<dbReference type="SFLD" id="SFLDG01017">
    <property type="entry name" value="Polyprenyl_Transferase_Like"/>
    <property type="match status" value="1"/>
</dbReference>
<dbReference type="SFLD" id="SFLDS00005">
    <property type="entry name" value="Isoprenoid_Synthase_Type_I"/>
    <property type="match status" value="1"/>
</dbReference>
<feature type="region of interest" description="Disordered" evidence="7">
    <location>
        <begin position="1"/>
        <end position="32"/>
    </location>
</feature>
<dbReference type="Pfam" id="PF00348">
    <property type="entry name" value="polyprenyl_synt"/>
    <property type="match status" value="1"/>
</dbReference>
<keyword evidence="9" id="KW-1185">Reference proteome</keyword>
<dbReference type="SUPFAM" id="SSF48576">
    <property type="entry name" value="Terpenoid synthases"/>
    <property type="match status" value="1"/>
</dbReference>
<dbReference type="Gene3D" id="1.10.600.10">
    <property type="entry name" value="Farnesyl Diphosphate Synthase"/>
    <property type="match status" value="1"/>
</dbReference>
<dbReference type="InterPro" id="IPR008949">
    <property type="entry name" value="Isoprenoid_synthase_dom_sf"/>
</dbReference>
<reference evidence="9" key="1">
    <citation type="journal article" date="2008" name="J. Bacteriol.">
        <title>Genome sequence of the fish pathogen Renibacterium salmoninarum suggests reductive evolution away from an environmental Arthrobacter ancestor.</title>
        <authorList>
            <person name="Wiens G.D."/>
            <person name="Rockey D.D."/>
            <person name="Wu Z."/>
            <person name="Chang J."/>
            <person name="Levy R."/>
            <person name="Crane S."/>
            <person name="Chen D.S."/>
            <person name="Capri G.R."/>
            <person name="Burnett J.R."/>
            <person name="Sudheesh P.S."/>
            <person name="Schipma M.J."/>
            <person name="Burd H."/>
            <person name="Bhattacharyya A."/>
            <person name="Rhodes L.D."/>
            <person name="Kaul R."/>
            <person name="Strom M.S."/>
        </authorList>
    </citation>
    <scope>NUCLEOTIDE SEQUENCE [LARGE SCALE GENOMIC DNA]</scope>
    <source>
        <strain evidence="9">ATCC 33209 / DSM 20767 / JCM 11484 / NBRC 15589 / NCIMB 2235</strain>
    </source>
</reference>
<name>A9WRS8_RENSM</name>
<evidence type="ECO:0000256" key="5">
    <source>
        <dbReference type="ARBA" id="ARBA00022842"/>
    </source>
</evidence>
<dbReference type="PANTHER" id="PTHR12001">
    <property type="entry name" value="GERANYLGERANYL PYROPHOSPHATE SYNTHASE"/>
    <property type="match status" value="1"/>
</dbReference>
<feature type="compositionally biased region" description="Low complexity" evidence="7">
    <location>
        <begin position="1"/>
        <end position="17"/>
    </location>
</feature>